<accession>A0A919TGE7</accession>
<feature type="compositionally biased region" description="Pro residues" evidence="1">
    <location>
        <begin position="82"/>
        <end position="92"/>
    </location>
</feature>
<evidence type="ECO:0000313" key="3">
    <source>
        <dbReference type="Proteomes" id="UP000677082"/>
    </source>
</evidence>
<reference evidence="2 3" key="1">
    <citation type="submission" date="2021-03" db="EMBL/GenBank/DDBJ databases">
        <title>Whole genome shotgun sequence of Actinoplanes toevensis NBRC 105298.</title>
        <authorList>
            <person name="Komaki H."/>
            <person name="Tamura T."/>
        </authorList>
    </citation>
    <scope>NUCLEOTIDE SEQUENCE [LARGE SCALE GENOMIC DNA]</scope>
    <source>
        <strain evidence="2 3">NBRC 105298</strain>
    </source>
</reference>
<proteinExistence type="predicted"/>
<gene>
    <name evidence="2" type="ORF">Ato02nite_054220</name>
</gene>
<comment type="caution">
    <text evidence="2">The sequence shown here is derived from an EMBL/GenBank/DDBJ whole genome shotgun (WGS) entry which is preliminary data.</text>
</comment>
<protein>
    <submittedName>
        <fullName evidence="2">Uncharacterized protein</fullName>
    </submittedName>
</protein>
<feature type="region of interest" description="Disordered" evidence="1">
    <location>
        <begin position="82"/>
        <end position="112"/>
    </location>
</feature>
<dbReference type="AlphaFoldDB" id="A0A919TGE7"/>
<dbReference type="Proteomes" id="UP000677082">
    <property type="component" value="Unassembled WGS sequence"/>
</dbReference>
<keyword evidence="3" id="KW-1185">Reference proteome</keyword>
<organism evidence="2 3">
    <name type="scientific">Paractinoplanes toevensis</name>
    <dbReference type="NCBI Taxonomy" id="571911"/>
    <lineage>
        <taxon>Bacteria</taxon>
        <taxon>Bacillati</taxon>
        <taxon>Actinomycetota</taxon>
        <taxon>Actinomycetes</taxon>
        <taxon>Micromonosporales</taxon>
        <taxon>Micromonosporaceae</taxon>
        <taxon>Paractinoplanes</taxon>
    </lineage>
</organism>
<dbReference type="EMBL" id="BOQN01000068">
    <property type="protein sequence ID" value="GIM93629.1"/>
    <property type="molecule type" value="Genomic_DNA"/>
</dbReference>
<evidence type="ECO:0000313" key="2">
    <source>
        <dbReference type="EMBL" id="GIM93629.1"/>
    </source>
</evidence>
<name>A0A919TGE7_9ACTN</name>
<evidence type="ECO:0000256" key="1">
    <source>
        <dbReference type="SAM" id="MobiDB-lite"/>
    </source>
</evidence>
<sequence length="112" mass="11639">MVPAVRAALNPVYLRRLSRSGIEVLEVRAVRGELDMHRAPAFRAAVIGLLNVRVAPRVCAISAPAAQVLALLGAADLLPPGQPGRVVPPPRQAPATSGLLEPFQSPGAVARG</sequence>